<dbReference type="Proteomes" id="UP000094892">
    <property type="component" value="Unassembled WGS sequence"/>
</dbReference>
<keyword evidence="5" id="KW-0378">Hydrolase</keyword>
<dbReference type="Proteomes" id="UP000076989">
    <property type="component" value="Unassembled WGS sequence"/>
</dbReference>
<evidence type="ECO:0000313" key="2">
    <source>
        <dbReference type="EMBL" id="KZU08516.1"/>
    </source>
</evidence>
<dbReference type="InterPro" id="IPR029021">
    <property type="entry name" value="Prot-tyrosine_phosphatase-like"/>
</dbReference>
<dbReference type="SUPFAM" id="SSF52799">
    <property type="entry name" value="(Phosphotyrosine protein) phosphatases II"/>
    <property type="match status" value="1"/>
</dbReference>
<evidence type="ECO:0000313" key="7">
    <source>
        <dbReference type="Proteomes" id="UP000076882"/>
    </source>
</evidence>
<protein>
    <submittedName>
        <fullName evidence="5">Protein-tyrosine-phosphatase</fullName>
        <ecNumber evidence="5">3.1.3.48</ecNumber>
    </submittedName>
</protein>
<evidence type="ECO:0000313" key="6">
    <source>
        <dbReference type="Proteomes" id="UP000076872"/>
    </source>
</evidence>
<dbReference type="EMBL" id="LUXO01000033">
    <property type="protein sequence ID" value="KZV02269.1"/>
    <property type="molecule type" value="Genomic_DNA"/>
</dbReference>
<dbReference type="CDD" id="cd14529">
    <property type="entry name" value="TpbA-like"/>
    <property type="match status" value="1"/>
</dbReference>
<dbReference type="RefSeq" id="WP_003646161.1">
    <property type="nucleotide sequence ID" value="NZ_AP028145.1"/>
</dbReference>
<proteinExistence type="inferred from homology"/>
<reference evidence="5 9" key="2">
    <citation type="submission" date="2016-08" db="EMBL/GenBank/DDBJ databases">
        <title>Genome sequencing of Lactobacillus plantarum JSA22, isolated from fermented soybean paste.</title>
        <authorList>
            <person name="Choi H.S."/>
        </authorList>
    </citation>
    <scope>NUCLEOTIDE SEQUENCE [LARGE SCALE GENOMIC DNA]</scope>
    <source>
        <strain evidence="5 9">JSA22</strain>
    </source>
</reference>
<evidence type="ECO:0000313" key="4">
    <source>
        <dbReference type="EMBL" id="KZV02269.1"/>
    </source>
</evidence>
<dbReference type="Proteomes" id="UP000076872">
    <property type="component" value="Unassembled WGS sequence"/>
</dbReference>
<gene>
    <name evidence="3" type="ORF">Lp19_0962</name>
    <name evidence="5" type="ORF">LPJSA22_00082</name>
    <name evidence="4" type="ORF">NAB2_2889</name>
    <name evidence="2" type="ORF">Nizo2260_0169</name>
</gene>
<comment type="similarity">
    <text evidence="1">Belongs to the protein-tyrosine phosphatase family.</text>
</comment>
<dbReference type="GeneID" id="77216747"/>
<dbReference type="PANTHER" id="PTHR31126:SF1">
    <property type="entry name" value="TYROSINE SPECIFIC PROTEIN PHOSPHATASES DOMAIN-CONTAINING PROTEIN"/>
    <property type="match status" value="1"/>
</dbReference>
<organism evidence="5 9">
    <name type="scientific">Lactiplantibacillus plantarum</name>
    <name type="common">Lactobacillus plantarum</name>
    <dbReference type="NCBI Taxonomy" id="1590"/>
    <lineage>
        <taxon>Bacteria</taxon>
        <taxon>Bacillati</taxon>
        <taxon>Bacillota</taxon>
        <taxon>Bacilli</taxon>
        <taxon>Lactobacillales</taxon>
        <taxon>Lactobacillaceae</taxon>
        <taxon>Lactiplantibacillus</taxon>
    </lineage>
</organism>
<dbReference type="InterPro" id="IPR016130">
    <property type="entry name" value="Tyr_Pase_AS"/>
</dbReference>
<dbReference type="Pfam" id="PF13350">
    <property type="entry name" value="Y_phosphatase3"/>
    <property type="match status" value="1"/>
</dbReference>
<name>A0A0M3URA5_LACPN</name>
<evidence type="ECO:0000313" key="3">
    <source>
        <dbReference type="EMBL" id="KZU96986.1"/>
    </source>
</evidence>
<dbReference type="EMBL" id="MCOL01000001">
    <property type="protein sequence ID" value="ODO60149.1"/>
    <property type="molecule type" value="Genomic_DNA"/>
</dbReference>
<dbReference type="EMBL" id="LUXM01000018">
    <property type="protein sequence ID" value="KZU96986.1"/>
    <property type="molecule type" value="Genomic_DNA"/>
</dbReference>
<dbReference type="GO" id="GO:0004725">
    <property type="term" value="F:protein tyrosine phosphatase activity"/>
    <property type="evidence" value="ECO:0007669"/>
    <property type="project" value="UniProtKB-EC"/>
</dbReference>
<dbReference type="Gene3D" id="3.90.190.10">
    <property type="entry name" value="Protein tyrosine phosphatase superfamily"/>
    <property type="match status" value="1"/>
</dbReference>
<reference evidence="6 7" key="1">
    <citation type="submission" date="2016-03" db="EMBL/GenBank/DDBJ databases">
        <title>Comparative genomics of 54 Lactobacillus plantarum strains reveals genomic uncoupling from niche constraints.</title>
        <authorList>
            <person name="Martino M.E."/>
        </authorList>
    </citation>
    <scope>NUCLEOTIDE SEQUENCE [LARGE SCALE GENOMIC DNA]</scope>
    <source>
        <strain evidence="3 7">19.1</strain>
        <strain evidence="4 6">NAB2</strain>
        <strain evidence="2 8">Nizo2260</strain>
    </source>
</reference>
<sequence>MEGITNLRSLGGYRNKNQQVIKDGLIYRSGQLDQLTPAQTQYLATTLGITRIVDMRSADERHQFPDATWPHVQYHVLDVLAQVMTNDASLQSMISSTGAVHDRMVQLYEQLALDPTARQSYCQFIQLLLVPDQPLLFHCFAGKDRTGVGAALFLKILGISDEQIMADYLLTNQARAAANQQILATMASQLSDEQQRAVNQALLVDADYLSHYFEVIKARYDTFSNYLQTGLGLTSAECQQLRELYLTK</sequence>
<dbReference type="PROSITE" id="PS00383">
    <property type="entry name" value="TYR_PHOSPHATASE_1"/>
    <property type="match status" value="1"/>
</dbReference>
<dbReference type="PANTHER" id="PTHR31126">
    <property type="entry name" value="TYROSINE-PROTEIN PHOSPHATASE"/>
    <property type="match status" value="1"/>
</dbReference>
<comment type="caution">
    <text evidence="5">The sequence shown here is derived from an EMBL/GenBank/DDBJ whole genome shotgun (WGS) entry which is preliminary data.</text>
</comment>
<evidence type="ECO:0000256" key="1">
    <source>
        <dbReference type="ARBA" id="ARBA00009580"/>
    </source>
</evidence>
<dbReference type="PATRIC" id="fig|1590.144.peg.61"/>
<evidence type="ECO:0000313" key="9">
    <source>
        <dbReference type="Proteomes" id="UP000094892"/>
    </source>
</evidence>
<dbReference type="EC" id="3.1.3.48" evidence="5"/>
<evidence type="ECO:0000313" key="8">
    <source>
        <dbReference type="Proteomes" id="UP000076989"/>
    </source>
</evidence>
<dbReference type="Proteomes" id="UP000076882">
    <property type="component" value="Unassembled WGS sequence"/>
</dbReference>
<dbReference type="EMBL" id="LUWI01000005">
    <property type="protein sequence ID" value="KZU08516.1"/>
    <property type="molecule type" value="Genomic_DNA"/>
</dbReference>
<evidence type="ECO:0000313" key="5">
    <source>
        <dbReference type="EMBL" id="ODO60149.1"/>
    </source>
</evidence>
<dbReference type="InterPro" id="IPR026893">
    <property type="entry name" value="Tyr/Ser_Pase_IphP-type"/>
</dbReference>
<dbReference type="AlphaFoldDB" id="A0A0M3URA5"/>
<dbReference type="KEGG" id="lpb:SH83_00300"/>
<accession>A0A0M3URA5</accession>